<reference evidence="5" key="1">
    <citation type="submission" date="2018-06" db="EMBL/GenBank/DDBJ databases">
        <authorList>
            <person name="Zhirakovskaya E."/>
        </authorList>
    </citation>
    <scope>NUCLEOTIDE SEQUENCE</scope>
</reference>
<feature type="transmembrane region" description="Helical" evidence="3">
    <location>
        <begin position="20"/>
        <end position="50"/>
    </location>
</feature>
<dbReference type="InterPro" id="IPR002123">
    <property type="entry name" value="Plipid/glycerol_acylTrfase"/>
</dbReference>
<dbReference type="Pfam" id="PF01553">
    <property type="entry name" value="Acyltransferase"/>
    <property type="match status" value="1"/>
</dbReference>
<keyword evidence="3" id="KW-1133">Transmembrane helix</keyword>
<dbReference type="PANTHER" id="PTHR10434:SF66">
    <property type="entry name" value="PHOSPHOLIPID_GLYCEROL ACYLTRANSFERASE DOMAIN-CONTAINING PROTEIN"/>
    <property type="match status" value="1"/>
</dbReference>
<feature type="domain" description="Phospholipid/glycerol acyltransferase" evidence="4">
    <location>
        <begin position="97"/>
        <end position="205"/>
    </location>
</feature>
<keyword evidence="1 5" id="KW-0808">Transferase</keyword>
<dbReference type="SMART" id="SM00563">
    <property type="entry name" value="PlsC"/>
    <property type="match status" value="1"/>
</dbReference>
<dbReference type="AlphaFoldDB" id="A0A3B1AQZ4"/>
<dbReference type="EMBL" id="UOFR01000078">
    <property type="protein sequence ID" value="VAX00640.1"/>
    <property type="molecule type" value="Genomic_DNA"/>
</dbReference>
<evidence type="ECO:0000256" key="2">
    <source>
        <dbReference type="ARBA" id="ARBA00023315"/>
    </source>
</evidence>
<gene>
    <name evidence="5" type="ORF">MNBD_GAMMA21-225</name>
</gene>
<accession>A0A3B1AQZ4</accession>
<organism evidence="5">
    <name type="scientific">hydrothermal vent metagenome</name>
    <dbReference type="NCBI Taxonomy" id="652676"/>
    <lineage>
        <taxon>unclassified sequences</taxon>
        <taxon>metagenomes</taxon>
        <taxon>ecological metagenomes</taxon>
    </lineage>
</organism>
<evidence type="ECO:0000313" key="5">
    <source>
        <dbReference type="EMBL" id="VAX00640.1"/>
    </source>
</evidence>
<evidence type="ECO:0000259" key="4">
    <source>
        <dbReference type="SMART" id="SM00563"/>
    </source>
</evidence>
<proteinExistence type="predicted"/>
<sequence>MTGIGSLVFNKFFYVWRLIATGWCFLTFSVGGFLLAVFVFPVINLIAVFIPNEQLKHHRAQAVIHYSFKFFLWQMILLGIMRMNIVGMEKLNNNKAKLILANHPTLVDVVLLISLIKHTNCVVKRSLFKDPFLKGVVTAAGYINNDGSDAIIDECSRALKAGDNLVIFPEGTRSVPGKEMKFQRGAAHIATRSGTDVVPVTITCDPPTLTKAQKWYHIPSRPFCLTAEVGDPLDISDIVMSDEPATLTSRRLTKYLHDYFTRRLEQFGIIRARA</sequence>
<keyword evidence="3" id="KW-0472">Membrane</keyword>
<dbReference type="GO" id="GO:0006654">
    <property type="term" value="P:phosphatidic acid biosynthetic process"/>
    <property type="evidence" value="ECO:0007669"/>
    <property type="project" value="TreeGrafter"/>
</dbReference>
<dbReference type="CDD" id="cd07989">
    <property type="entry name" value="LPLAT_AGPAT-like"/>
    <property type="match status" value="1"/>
</dbReference>
<feature type="transmembrane region" description="Helical" evidence="3">
    <location>
        <begin position="70"/>
        <end position="87"/>
    </location>
</feature>
<dbReference type="GO" id="GO:0003841">
    <property type="term" value="F:1-acylglycerol-3-phosphate O-acyltransferase activity"/>
    <property type="evidence" value="ECO:0007669"/>
    <property type="project" value="TreeGrafter"/>
</dbReference>
<keyword evidence="3" id="KW-0812">Transmembrane</keyword>
<keyword evidence="2 5" id="KW-0012">Acyltransferase</keyword>
<protein>
    <submittedName>
        <fullName evidence="5">FIG018329: 1-acyl-sn-glycerol-3-phosphate acyltransferase</fullName>
    </submittedName>
</protein>
<evidence type="ECO:0000256" key="3">
    <source>
        <dbReference type="SAM" id="Phobius"/>
    </source>
</evidence>
<name>A0A3B1AQZ4_9ZZZZ</name>
<evidence type="ECO:0000256" key="1">
    <source>
        <dbReference type="ARBA" id="ARBA00022679"/>
    </source>
</evidence>
<dbReference type="SUPFAM" id="SSF69593">
    <property type="entry name" value="Glycerol-3-phosphate (1)-acyltransferase"/>
    <property type="match status" value="1"/>
</dbReference>
<dbReference type="PANTHER" id="PTHR10434">
    <property type="entry name" value="1-ACYL-SN-GLYCEROL-3-PHOSPHATE ACYLTRANSFERASE"/>
    <property type="match status" value="1"/>
</dbReference>